<keyword evidence="4" id="KW-1185">Reference proteome</keyword>
<keyword evidence="1" id="KW-1133">Transmembrane helix</keyword>
<dbReference type="KEGG" id="anr:Ana3638_20090"/>
<gene>
    <name evidence="3" type="ORF">Ana3638_20090</name>
</gene>
<evidence type="ECO:0000256" key="1">
    <source>
        <dbReference type="SAM" id="Phobius"/>
    </source>
</evidence>
<keyword evidence="1" id="KW-0812">Transmembrane</keyword>
<dbReference type="PANTHER" id="PTHR32256:SF17">
    <property type="entry name" value="EGF-LIKE DOMAIN-CONTAINING PROTEIN"/>
    <property type="match status" value="1"/>
</dbReference>
<proteinExistence type="predicted"/>
<dbReference type="InterPro" id="IPR032485">
    <property type="entry name" value="LRP1-like_beta_prop"/>
</dbReference>
<dbReference type="EMBL" id="CP048000">
    <property type="protein sequence ID" value="QHQ62796.1"/>
    <property type="molecule type" value="Genomic_DNA"/>
</dbReference>
<sequence length="343" mass="39157">MKLNKKIISVFIIIIITGSIFLFYRNSIKTKYIADKAYGNTSGNLFNGGLFCEYNDRIYFSNLKDDGTLYSMDLDMLNFKKISNDRAEYINATGSYIYYSRMNHKKEKSKPSVFAFRNAGLYRINLNGRNTKSLNDNPSGLLNVYGNNVYYQHYTNEDGLKFYKVGIDGSGEKKLSDEGILPMTIDDSVLYYSGTKKDHYLYSMNLKNGSISTVFEGECYAPILIKANQNYIYFMSVSDNYSINRMGLNGGHKTLVLNERCSTYNISEDGRFLYYQVDNNKNNHIGVMDLNTGKSQNIMEGNFKNIHIAGNKVFFNDFNEKVSYYIPVGLNNTVSVFQPPALD</sequence>
<dbReference type="Gene3D" id="2.120.10.30">
    <property type="entry name" value="TolB, C-terminal domain"/>
    <property type="match status" value="1"/>
</dbReference>
<organism evidence="3 4">
    <name type="scientific">Anaerocolumna sedimenticola</name>
    <dbReference type="NCBI Taxonomy" id="2696063"/>
    <lineage>
        <taxon>Bacteria</taxon>
        <taxon>Bacillati</taxon>
        <taxon>Bacillota</taxon>
        <taxon>Clostridia</taxon>
        <taxon>Lachnospirales</taxon>
        <taxon>Lachnospiraceae</taxon>
        <taxon>Anaerocolumna</taxon>
    </lineage>
</organism>
<feature type="domain" description="Prolow-density lipoprotein receptor-related protein 1-like beta-propeller" evidence="2">
    <location>
        <begin position="40"/>
        <end position="325"/>
    </location>
</feature>
<reference evidence="3 4" key="1">
    <citation type="submission" date="2020-01" db="EMBL/GenBank/DDBJ databases">
        <title>Genome analysis of Anaerocolumna sp. CBA3638.</title>
        <authorList>
            <person name="Kim J."/>
            <person name="Roh S.W."/>
        </authorList>
    </citation>
    <scope>NUCLEOTIDE SEQUENCE [LARGE SCALE GENOMIC DNA]</scope>
    <source>
        <strain evidence="3 4">CBA3638</strain>
    </source>
</reference>
<evidence type="ECO:0000259" key="2">
    <source>
        <dbReference type="Pfam" id="PF16472"/>
    </source>
</evidence>
<dbReference type="Pfam" id="PF16472">
    <property type="entry name" value="DUF5050"/>
    <property type="match status" value="1"/>
</dbReference>
<accession>A0A6P1TST6</accession>
<feature type="transmembrane region" description="Helical" evidence="1">
    <location>
        <begin position="7"/>
        <end position="24"/>
    </location>
</feature>
<dbReference type="AlphaFoldDB" id="A0A6P1TST6"/>
<dbReference type="PANTHER" id="PTHR32256">
    <property type="match status" value="1"/>
</dbReference>
<protein>
    <submittedName>
        <fullName evidence="3">DUF5050 domain-containing protein</fullName>
    </submittedName>
</protein>
<dbReference type="InterPro" id="IPR053369">
    <property type="entry name" value="SrfA-induced_signal"/>
</dbReference>
<dbReference type="SUPFAM" id="SSF69304">
    <property type="entry name" value="Tricorn protease N-terminal domain"/>
    <property type="match status" value="1"/>
</dbReference>
<dbReference type="InterPro" id="IPR011042">
    <property type="entry name" value="6-blade_b-propeller_TolB-like"/>
</dbReference>
<evidence type="ECO:0000313" key="3">
    <source>
        <dbReference type="EMBL" id="QHQ62796.1"/>
    </source>
</evidence>
<dbReference type="Proteomes" id="UP000464314">
    <property type="component" value="Chromosome"/>
</dbReference>
<dbReference type="RefSeq" id="WP_161839617.1">
    <property type="nucleotide sequence ID" value="NZ_CP048000.1"/>
</dbReference>
<evidence type="ECO:0000313" key="4">
    <source>
        <dbReference type="Proteomes" id="UP000464314"/>
    </source>
</evidence>
<name>A0A6P1TST6_9FIRM</name>
<keyword evidence="1" id="KW-0472">Membrane</keyword>